<comment type="caution">
    <text evidence="1">The sequence shown here is derived from an EMBL/GenBank/DDBJ whole genome shotgun (WGS) entry which is preliminary data.</text>
</comment>
<evidence type="ECO:0000313" key="1">
    <source>
        <dbReference type="EMBL" id="KAJ9113373.1"/>
    </source>
</evidence>
<dbReference type="EMBL" id="JASBWR010000002">
    <property type="protein sequence ID" value="KAJ9113373.1"/>
    <property type="molecule type" value="Genomic_DNA"/>
</dbReference>
<gene>
    <name evidence="1" type="ORF">QFC19_000292</name>
</gene>
<keyword evidence="2" id="KW-1185">Reference proteome</keyword>
<evidence type="ECO:0000313" key="2">
    <source>
        <dbReference type="Proteomes" id="UP001241377"/>
    </source>
</evidence>
<reference evidence="1" key="1">
    <citation type="submission" date="2023-04" db="EMBL/GenBank/DDBJ databases">
        <title>Draft Genome sequencing of Naganishia species isolated from polar environments using Oxford Nanopore Technology.</title>
        <authorList>
            <person name="Leo P."/>
            <person name="Venkateswaran K."/>
        </authorList>
    </citation>
    <scope>NUCLEOTIDE SEQUENCE</scope>
    <source>
        <strain evidence="1">MNA-CCFEE 5261</strain>
    </source>
</reference>
<dbReference type="Proteomes" id="UP001241377">
    <property type="component" value="Unassembled WGS sequence"/>
</dbReference>
<organism evidence="1 2">
    <name type="scientific">Naganishia cerealis</name>
    <dbReference type="NCBI Taxonomy" id="610337"/>
    <lineage>
        <taxon>Eukaryota</taxon>
        <taxon>Fungi</taxon>
        <taxon>Dikarya</taxon>
        <taxon>Basidiomycota</taxon>
        <taxon>Agaricomycotina</taxon>
        <taxon>Tremellomycetes</taxon>
        <taxon>Filobasidiales</taxon>
        <taxon>Filobasidiaceae</taxon>
        <taxon>Naganishia</taxon>
    </lineage>
</organism>
<proteinExistence type="predicted"/>
<protein>
    <submittedName>
        <fullName evidence="1">Uncharacterized protein</fullName>
    </submittedName>
</protein>
<accession>A0ACC2WPP9</accession>
<name>A0ACC2WPP9_9TREE</name>
<sequence>MDPAINERFHLFPYQRLGAVASVGGLIGAFSGFYEGIKIGSLRYLIENSHRLPRTVGGWYFYHKKKNYVMIVGGCKLALVQGAKYSGAVTGLFGIEAIIDYVRGTIDFASTTAAAAITAGTYAWYNQLSRVQSANYLKKGAFLGLSLGVTQDLIIWRRGGHIWYMDKLGVINPQIVNRL</sequence>